<dbReference type="InterPro" id="IPR013321">
    <property type="entry name" value="Arc_rbn_hlx_hlx"/>
</dbReference>
<organism evidence="1 2">
    <name type="scientific">Calothrix parietina FACHB-288</name>
    <dbReference type="NCBI Taxonomy" id="2692896"/>
    <lineage>
        <taxon>Bacteria</taxon>
        <taxon>Bacillati</taxon>
        <taxon>Cyanobacteriota</taxon>
        <taxon>Cyanophyceae</taxon>
        <taxon>Nostocales</taxon>
        <taxon>Calotrichaceae</taxon>
        <taxon>Calothrix</taxon>
    </lineage>
</organism>
<dbReference type="Proteomes" id="UP000658514">
    <property type="component" value="Unassembled WGS sequence"/>
</dbReference>
<gene>
    <name evidence="1" type="ORF">H6G24_27950</name>
</gene>
<proteinExistence type="predicted"/>
<evidence type="ECO:0000313" key="2">
    <source>
        <dbReference type="Proteomes" id="UP000658514"/>
    </source>
</evidence>
<keyword evidence="2" id="KW-1185">Reference proteome</keyword>
<protein>
    <submittedName>
        <fullName evidence="1">Uncharacterized protein</fullName>
    </submittedName>
</protein>
<evidence type="ECO:0000313" key="1">
    <source>
        <dbReference type="EMBL" id="MBD2199271.1"/>
    </source>
</evidence>
<dbReference type="EMBL" id="JACJQH010000056">
    <property type="protein sequence ID" value="MBD2199271.1"/>
    <property type="molecule type" value="Genomic_DNA"/>
</dbReference>
<name>A0ABR8AKR5_9CYAN</name>
<dbReference type="RefSeq" id="WP_190548425.1">
    <property type="nucleotide sequence ID" value="NZ_CAWPNO010000091.1"/>
</dbReference>
<accession>A0ABR8AKR5</accession>
<comment type="caution">
    <text evidence="1">The sequence shown here is derived from an EMBL/GenBank/DDBJ whole genome shotgun (WGS) entry which is preliminary data.</text>
</comment>
<sequence length="132" mass="14849">MTNKQNCDDYKQIGSYIPVDLALEFKSICASLDIFQSDAFEEMAQDWIAKKAHPDDSNTSVTAKPETIADLIRANRAKLRYCGLKNLPALAKGEALPTAGDFAIITSALNLPEEERKEIWQKNMQNFQILRN</sequence>
<reference evidence="1 2" key="1">
    <citation type="journal article" date="2020" name="ISME J.">
        <title>Comparative genomics reveals insights into cyanobacterial evolution and habitat adaptation.</title>
        <authorList>
            <person name="Chen M.Y."/>
            <person name="Teng W.K."/>
            <person name="Zhao L."/>
            <person name="Hu C.X."/>
            <person name="Zhou Y.K."/>
            <person name="Han B.P."/>
            <person name="Song L.R."/>
            <person name="Shu W.S."/>
        </authorList>
    </citation>
    <scope>NUCLEOTIDE SEQUENCE [LARGE SCALE GENOMIC DNA]</scope>
    <source>
        <strain evidence="1 2">FACHB-288</strain>
    </source>
</reference>
<dbReference type="Gene3D" id="1.10.1220.10">
    <property type="entry name" value="Met repressor-like"/>
    <property type="match status" value="1"/>
</dbReference>